<sequence length="164" mass="18786">MSHRYLVAAAAFFLLLALPLVGQESLLVEGTSVEARLQQLYLDYLNDLATQPHIDEDGDVEFRYDGGIYYIIVDEDDPEYFSIIYPNFWEIESEEEHAQALVATDYATAISKVAKIYIVDANVWASVEMVLPQPEDFTEVFDRAMRLLQNGTYNFVLKMKELSE</sequence>
<dbReference type="EMBL" id="CP002903">
    <property type="protein sequence ID" value="AEJ61961.1"/>
    <property type="molecule type" value="Genomic_DNA"/>
</dbReference>
<dbReference type="RefSeq" id="WP_014625290.1">
    <property type="nucleotide sequence ID" value="NC_017583.1"/>
</dbReference>
<organism evidence="1 2">
    <name type="scientific">Winmispira thermophila (strain ATCC 700085 / DSM 6578 / Z-1203)</name>
    <name type="common">Spirochaeta thermophila</name>
    <dbReference type="NCBI Taxonomy" id="869211"/>
    <lineage>
        <taxon>Bacteria</taxon>
        <taxon>Pseudomonadati</taxon>
        <taxon>Spirochaetota</taxon>
        <taxon>Spirochaetia</taxon>
        <taxon>Winmispirales</taxon>
        <taxon>Winmispiraceae</taxon>
        <taxon>Winmispira</taxon>
    </lineage>
</organism>
<dbReference type="Proteomes" id="UP000007254">
    <property type="component" value="Chromosome"/>
</dbReference>
<protein>
    <submittedName>
        <fullName evidence="1">Uncharacterized protein</fullName>
    </submittedName>
</protein>
<dbReference type="STRING" id="869211.Spith_1701"/>
<dbReference type="AlphaFoldDB" id="G0GBV0"/>
<reference evidence="1 2" key="1">
    <citation type="submission" date="2011-06" db="EMBL/GenBank/DDBJ databases">
        <title>The complete genome of Spirochaeta thermophila DSM 6578.</title>
        <authorList>
            <consortium name="US DOE Joint Genome Institute (JGI-PGF)"/>
            <person name="Lucas S."/>
            <person name="Lapidus A."/>
            <person name="Bruce D."/>
            <person name="Goodwin L."/>
            <person name="Pitluck S."/>
            <person name="Peters L."/>
            <person name="Kyrpides N."/>
            <person name="Mavromatis K."/>
            <person name="Ivanova N."/>
            <person name="Mikailova N."/>
            <person name="Pagani I."/>
            <person name="Chertkov O."/>
            <person name="Detter J.C."/>
            <person name="Tapia R."/>
            <person name="Han C."/>
            <person name="Land M."/>
            <person name="Hauser L."/>
            <person name="Markowitz V."/>
            <person name="Cheng J.-F."/>
            <person name="Hugenholtz P."/>
            <person name="Woyke T."/>
            <person name="Wu D."/>
            <person name="Spring S."/>
            <person name="Merkhoffer B."/>
            <person name="Schneider S."/>
            <person name="Klenk H.-P."/>
            <person name="Eisen J.A."/>
        </authorList>
    </citation>
    <scope>NUCLEOTIDE SEQUENCE [LARGE SCALE GENOMIC DNA]</scope>
    <source>
        <strain evidence="2">ATCC 700085 / DSM 6578 / Z-1203</strain>
    </source>
</reference>
<proteinExistence type="predicted"/>
<name>G0GBV0_WINT7</name>
<dbReference type="KEGG" id="stq:Spith_1701"/>
<dbReference type="HOGENOM" id="CLU_139038_1_0_12"/>
<keyword evidence="2" id="KW-1185">Reference proteome</keyword>
<evidence type="ECO:0000313" key="2">
    <source>
        <dbReference type="Proteomes" id="UP000007254"/>
    </source>
</evidence>
<accession>G0GBV0</accession>
<gene>
    <name evidence="1" type="ordered locus">Spith_1701</name>
</gene>
<evidence type="ECO:0000313" key="1">
    <source>
        <dbReference type="EMBL" id="AEJ61961.1"/>
    </source>
</evidence>